<dbReference type="InterPro" id="IPR050109">
    <property type="entry name" value="HTH-type_TetR-like_transc_reg"/>
</dbReference>
<dbReference type="SUPFAM" id="SSF48498">
    <property type="entry name" value="Tetracyclin repressor-like, C-terminal domain"/>
    <property type="match status" value="1"/>
</dbReference>
<keyword evidence="3" id="KW-0804">Transcription</keyword>
<dbReference type="PROSITE" id="PS01081">
    <property type="entry name" value="HTH_TETR_1"/>
    <property type="match status" value="1"/>
</dbReference>
<dbReference type="InterPro" id="IPR001647">
    <property type="entry name" value="HTH_TetR"/>
</dbReference>
<evidence type="ECO:0000256" key="3">
    <source>
        <dbReference type="ARBA" id="ARBA00023163"/>
    </source>
</evidence>
<evidence type="ECO:0000313" key="8">
    <source>
        <dbReference type="Proteomes" id="UP001432039"/>
    </source>
</evidence>
<dbReference type="SUPFAM" id="SSF46689">
    <property type="entry name" value="Homeodomain-like"/>
    <property type="match status" value="1"/>
</dbReference>
<evidence type="ECO:0000313" key="7">
    <source>
        <dbReference type="EMBL" id="WUQ11232.1"/>
    </source>
</evidence>
<feature type="DNA-binding region" description="H-T-H motif" evidence="4">
    <location>
        <begin position="56"/>
        <end position="75"/>
    </location>
</feature>
<dbReference type="InterPro" id="IPR023772">
    <property type="entry name" value="DNA-bd_HTH_TetR-type_CS"/>
</dbReference>
<dbReference type="Gene3D" id="1.10.10.60">
    <property type="entry name" value="Homeodomain-like"/>
    <property type="match status" value="1"/>
</dbReference>
<keyword evidence="2 4" id="KW-0238">DNA-binding</keyword>
<sequence length="246" mass="26496">MSAAQPQTRPTPPAAPAHGSALTRPRRKERQPALSRAQIVAAAVRLLDAEGIEELSMRKLGTGMGAAATSLYRHVAGKDELIQLVLDEVYGELEVPGAASAAEWRDAVSRGGHDLRAMVLRHPWVASVIGRVGPARLGPNLTRVSDRMLALFRTGGFPADEAELAMRAVISYVVGATTGEAAHLSLLARGGQSEQEWLEGMRPAARRSLAEHSASEGRDPKKLREENFDYGLQRVLDGLETRLSRG</sequence>
<keyword evidence="8" id="KW-1185">Reference proteome</keyword>
<feature type="region of interest" description="Disordered" evidence="5">
    <location>
        <begin position="1"/>
        <end position="33"/>
    </location>
</feature>
<gene>
    <name evidence="7" type="ORF">OG517_07220</name>
</gene>
<keyword evidence="1" id="KW-0805">Transcription regulation</keyword>
<evidence type="ECO:0000256" key="2">
    <source>
        <dbReference type="ARBA" id="ARBA00023125"/>
    </source>
</evidence>
<dbReference type="EMBL" id="CP108090">
    <property type="protein sequence ID" value="WUQ11232.1"/>
    <property type="molecule type" value="Genomic_DNA"/>
</dbReference>
<feature type="domain" description="HTH tetR-type" evidence="6">
    <location>
        <begin position="33"/>
        <end position="93"/>
    </location>
</feature>
<organism evidence="7 8">
    <name type="scientific">Streptomyces virginiae</name>
    <name type="common">Streptomyces cinnamonensis</name>
    <dbReference type="NCBI Taxonomy" id="1961"/>
    <lineage>
        <taxon>Bacteria</taxon>
        <taxon>Bacillati</taxon>
        <taxon>Actinomycetota</taxon>
        <taxon>Actinomycetes</taxon>
        <taxon>Kitasatosporales</taxon>
        <taxon>Streptomycetaceae</taxon>
        <taxon>Streptomyces</taxon>
    </lineage>
</organism>
<evidence type="ECO:0000256" key="4">
    <source>
        <dbReference type="PROSITE-ProRule" id="PRU00335"/>
    </source>
</evidence>
<dbReference type="Pfam" id="PF02909">
    <property type="entry name" value="TetR_C_1"/>
    <property type="match status" value="1"/>
</dbReference>
<dbReference type="RefSeq" id="WP_328960738.1">
    <property type="nucleotide sequence ID" value="NZ_CP108090.1"/>
</dbReference>
<proteinExistence type="predicted"/>
<dbReference type="Proteomes" id="UP001432039">
    <property type="component" value="Chromosome"/>
</dbReference>
<dbReference type="Pfam" id="PF00440">
    <property type="entry name" value="TetR_N"/>
    <property type="match status" value="1"/>
</dbReference>
<dbReference type="InterPro" id="IPR009057">
    <property type="entry name" value="Homeodomain-like_sf"/>
</dbReference>
<dbReference type="PANTHER" id="PTHR30055">
    <property type="entry name" value="HTH-TYPE TRANSCRIPTIONAL REGULATOR RUTR"/>
    <property type="match status" value="1"/>
</dbReference>
<dbReference type="PROSITE" id="PS50977">
    <property type="entry name" value="HTH_TETR_2"/>
    <property type="match status" value="1"/>
</dbReference>
<dbReference type="Gene3D" id="1.10.357.10">
    <property type="entry name" value="Tetracycline Repressor, domain 2"/>
    <property type="match status" value="1"/>
</dbReference>
<evidence type="ECO:0000256" key="5">
    <source>
        <dbReference type="SAM" id="MobiDB-lite"/>
    </source>
</evidence>
<reference evidence="7" key="1">
    <citation type="submission" date="2022-10" db="EMBL/GenBank/DDBJ databases">
        <title>The complete genomes of actinobacterial strains from the NBC collection.</title>
        <authorList>
            <person name="Joergensen T.S."/>
            <person name="Alvarez Arevalo M."/>
            <person name="Sterndorff E.B."/>
            <person name="Faurdal D."/>
            <person name="Vuksanovic O."/>
            <person name="Mourched A.-S."/>
            <person name="Charusanti P."/>
            <person name="Shaw S."/>
            <person name="Blin K."/>
            <person name="Weber T."/>
        </authorList>
    </citation>
    <scope>NUCLEOTIDE SEQUENCE</scope>
    <source>
        <strain evidence="7">NBC_00248</strain>
    </source>
</reference>
<evidence type="ECO:0000259" key="6">
    <source>
        <dbReference type="PROSITE" id="PS50977"/>
    </source>
</evidence>
<name>A0ABZ1T8L2_STRVG</name>
<dbReference type="InterPro" id="IPR036271">
    <property type="entry name" value="Tet_transcr_reg_TetR-rel_C_sf"/>
</dbReference>
<accession>A0ABZ1T8L2</accession>
<protein>
    <submittedName>
        <fullName evidence="7">TetR/AcrR family transcriptional regulator</fullName>
    </submittedName>
</protein>
<dbReference type="InterPro" id="IPR004111">
    <property type="entry name" value="Repressor_TetR_C"/>
</dbReference>
<evidence type="ECO:0000256" key="1">
    <source>
        <dbReference type="ARBA" id="ARBA00023015"/>
    </source>
</evidence>
<dbReference type="PANTHER" id="PTHR30055:SF151">
    <property type="entry name" value="TRANSCRIPTIONAL REGULATORY PROTEIN"/>
    <property type="match status" value="1"/>
</dbReference>